<dbReference type="HOGENOM" id="CLU_764792_0_0_6"/>
<evidence type="ECO:0000313" key="1">
    <source>
        <dbReference type="EMBL" id="EJP73882.1"/>
    </source>
</evidence>
<accession>J4V620</accession>
<name>J4V620_9GAMM</name>
<organism evidence="1 2">
    <name type="scientific">SAR86 cluster bacterium SAR86B</name>
    <dbReference type="NCBI Taxonomy" id="1123867"/>
    <lineage>
        <taxon>Bacteria</taxon>
        <taxon>Pseudomonadati</taxon>
        <taxon>Pseudomonadota</taxon>
        <taxon>Gammaproteobacteria</taxon>
        <taxon>SAR86 cluster</taxon>
    </lineage>
</organism>
<protein>
    <recommendedName>
        <fullName evidence="3">Prenyltransferase</fullName>
    </recommendedName>
</protein>
<evidence type="ECO:0008006" key="3">
    <source>
        <dbReference type="Google" id="ProtNLM"/>
    </source>
</evidence>
<dbReference type="Proteomes" id="UP000010116">
    <property type="component" value="Unassembled WGS sequence"/>
</dbReference>
<sequence length="343" mass="39176">MYYPKEKNIILSDYLKVLASFIKDCQLESGAIVSNADGSLDPWDHCEAIMGLSTMNQFDSALKGFDWLKETQNEDGSWYAKYDDQSVIEFHKPTHFSSYITVAAFHYFLITNDKDFLRSLWRVIEKATDFTLNHQIDDGSIYWAVDDKNNIDKDSLITGSSSILKSLECGIAISKILNKKNNWNDAYFKLKECIRNSPSSFDKKKDRSNFSMDSYYPILCGALDDKDLIDSAISKTLKDFYVDGIGIKCVKNEPWVTVAETSEFIIALVKNDKEELAKKLFTEILNISDLDNVPYMGWQYKENIFWPDEKPSWTAAAVILAADGIYDLSKGSSLFKNNFLDFC</sequence>
<dbReference type="AlphaFoldDB" id="J4V620"/>
<reference evidence="1 2" key="1">
    <citation type="journal article" date="2012" name="ISME J.">
        <title>Genomic insights to SAR86, an abundant and uncultivated marine bacterial lineage.</title>
        <authorList>
            <person name="Dupont C.L."/>
            <person name="Rusch D.B."/>
            <person name="Yooseph S."/>
            <person name="Lombardo M.J."/>
            <person name="Richter R.A."/>
            <person name="Valas R."/>
            <person name="Novotny M."/>
            <person name="Yee-Greenbaum J."/>
            <person name="Selengut J.D."/>
            <person name="Haft D.H."/>
            <person name="Halpern A.L."/>
            <person name="Lasken R.S."/>
            <person name="Nealson K."/>
            <person name="Friedman R."/>
            <person name="Venter J.C."/>
        </authorList>
    </citation>
    <scope>NUCLEOTIDE SEQUENCE [LARGE SCALE GENOMIC DNA]</scope>
</reference>
<dbReference type="InterPro" id="IPR008928">
    <property type="entry name" value="6-hairpin_glycosidase_sf"/>
</dbReference>
<proteinExistence type="predicted"/>
<evidence type="ECO:0000313" key="2">
    <source>
        <dbReference type="Proteomes" id="UP000010116"/>
    </source>
</evidence>
<dbReference type="EMBL" id="JH611164">
    <property type="protein sequence ID" value="EJP73882.1"/>
    <property type="molecule type" value="Genomic_DNA"/>
</dbReference>
<gene>
    <name evidence="1" type="ORF">NT02SARS_0643</name>
</gene>
<dbReference type="Gene3D" id="1.50.10.10">
    <property type="match status" value="1"/>
</dbReference>
<dbReference type="GO" id="GO:0005975">
    <property type="term" value="P:carbohydrate metabolic process"/>
    <property type="evidence" value="ECO:0007669"/>
    <property type="project" value="InterPro"/>
</dbReference>
<dbReference type="SUPFAM" id="SSF48208">
    <property type="entry name" value="Six-hairpin glycosidases"/>
    <property type="match status" value="1"/>
</dbReference>
<dbReference type="InterPro" id="IPR012341">
    <property type="entry name" value="6hp_glycosidase-like_sf"/>
</dbReference>